<evidence type="ECO:0000256" key="2">
    <source>
        <dbReference type="ARBA" id="ARBA00022630"/>
    </source>
</evidence>
<dbReference type="CDD" id="cd04730">
    <property type="entry name" value="NPD_like"/>
    <property type="match status" value="1"/>
</dbReference>
<evidence type="ECO:0000256" key="3">
    <source>
        <dbReference type="ARBA" id="ARBA00022643"/>
    </source>
</evidence>
<proteinExistence type="inferred from homology"/>
<keyword evidence="7" id="KW-1185">Reference proteome</keyword>
<protein>
    <submittedName>
        <fullName evidence="6">Nitronate monooxygenase</fullName>
        <ecNumber evidence="6">1.13.12.-</ecNumber>
    </submittedName>
</protein>
<dbReference type="Proteomes" id="UP001355298">
    <property type="component" value="Unassembled WGS sequence"/>
</dbReference>
<dbReference type="EC" id="1.13.12.-" evidence="6"/>
<dbReference type="PANTHER" id="PTHR42747:SF4">
    <property type="entry name" value="BLR1330 PROTEIN"/>
    <property type="match status" value="1"/>
</dbReference>
<dbReference type="PANTHER" id="PTHR42747">
    <property type="entry name" value="NITRONATE MONOOXYGENASE-RELATED"/>
    <property type="match status" value="1"/>
</dbReference>
<reference evidence="6 7" key="1">
    <citation type="submission" date="2024-01" db="EMBL/GenBank/DDBJ databases">
        <title>The strains designed SYSU M86414 and SYSU M84420 isolated from the marine sediment in San Sha City (Hainan Province, China).</title>
        <authorList>
            <person name="Guo D."/>
        </authorList>
    </citation>
    <scope>NUCLEOTIDE SEQUENCE [LARGE SCALE GENOMIC DNA]</scope>
    <source>
        <strain evidence="6 7">SYSU M84420</strain>
    </source>
</reference>
<dbReference type="Pfam" id="PF03060">
    <property type="entry name" value="NMO"/>
    <property type="match status" value="1"/>
</dbReference>
<evidence type="ECO:0000256" key="5">
    <source>
        <dbReference type="ARBA" id="ARBA00023033"/>
    </source>
</evidence>
<evidence type="ECO:0000313" key="6">
    <source>
        <dbReference type="EMBL" id="MEC4266549.1"/>
    </source>
</evidence>
<sequence length="325" mass="34923">MSQKAEFIKNLSLPVIAAPMFLISGSKLVVECCKNGIVGTFPALNQRTSEGFEEWLIQIKSELKTFEEETGKKAAPFGVNLVVHPTNPRLEADVKLCIKHKVPLVITSLGAVSQVVDAIHSYGGLVFHDIIKKRHAEKAAEAGVDGLVLVSAGAGGHGGTINPMSLIAEVKKFFDKTIILSGCISTGRDVAAALQMGADLAYMGTRFINTEESKATDEYQKMIIDAGAGDVVYTAAISGVHANFLAESLKAAGITEEYLKKDTKIDFGKELDTEAKAWKTIWSAGQGVTTIDNVLPVSKLVANLKDEFKTAVEEQANLLKTFPKE</sequence>
<keyword evidence="2" id="KW-0285">Flavoprotein</keyword>
<keyword evidence="5 6" id="KW-0503">Monooxygenase</keyword>
<comment type="similarity">
    <text evidence="1">Belongs to the nitronate monooxygenase family. NMO class I subfamily.</text>
</comment>
<organism evidence="6 7">
    <name type="scientific">Flagellimonas halotolerans</name>
    <dbReference type="NCBI Taxonomy" id="3112164"/>
    <lineage>
        <taxon>Bacteria</taxon>
        <taxon>Pseudomonadati</taxon>
        <taxon>Bacteroidota</taxon>
        <taxon>Flavobacteriia</taxon>
        <taxon>Flavobacteriales</taxon>
        <taxon>Flavobacteriaceae</taxon>
        <taxon>Flagellimonas</taxon>
    </lineage>
</organism>
<dbReference type="Gene3D" id="3.20.20.70">
    <property type="entry name" value="Aldolase class I"/>
    <property type="match status" value="1"/>
</dbReference>
<keyword evidence="4 6" id="KW-0560">Oxidoreductase</keyword>
<keyword evidence="3" id="KW-0288">FMN</keyword>
<comment type="caution">
    <text evidence="6">The sequence shown here is derived from an EMBL/GenBank/DDBJ whole genome shotgun (WGS) entry which is preliminary data.</text>
</comment>
<evidence type="ECO:0000256" key="1">
    <source>
        <dbReference type="ARBA" id="ARBA00009881"/>
    </source>
</evidence>
<name>A0ABU6ITV0_9FLAO</name>
<evidence type="ECO:0000313" key="7">
    <source>
        <dbReference type="Proteomes" id="UP001355298"/>
    </source>
</evidence>
<dbReference type="EMBL" id="JAYMGW010000015">
    <property type="protein sequence ID" value="MEC4266549.1"/>
    <property type="molecule type" value="Genomic_DNA"/>
</dbReference>
<dbReference type="SUPFAM" id="SSF51412">
    <property type="entry name" value="Inosine monophosphate dehydrogenase (IMPDH)"/>
    <property type="match status" value="1"/>
</dbReference>
<dbReference type="RefSeq" id="WP_326279516.1">
    <property type="nucleotide sequence ID" value="NZ_JAYKYV010000015.1"/>
</dbReference>
<accession>A0ABU6ITV0</accession>
<dbReference type="InterPro" id="IPR004136">
    <property type="entry name" value="NMO"/>
</dbReference>
<evidence type="ECO:0000256" key="4">
    <source>
        <dbReference type="ARBA" id="ARBA00023002"/>
    </source>
</evidence>
<dbReference type="GO" id="GO:0004497">
    <property type="term" value="F:monooxygenase activity"/>
    <property type="evidence" value="ECO:0007669"/>
    <property type="project" value="UniProtKB-KW"/>
</dbReference>
<gene>
    <name evidence="6" type="ORF">VOP03_14425</name>
</gene>
<dbReference type="InterPro" id="IPR013785">
    <property type="entry name" value="Aldolase_TIM"/>
</dbReference>